<dbReference type="AlphaFoldDB" id="A0A8K0RX85"/>
<organism evidence="2 3">
    <name type="scientific">Fusarium tricinctum</name>
    <dbReference type="NCBI Taxonomy" id="61284"/>
    <lineage>
        <taxon>Eukaryota</taxon>
        <taxon>Fungi</taxon>
        <taxon>Dikarya</taxon>
        <taxon>Ascomycota</taxon>
        <taxon>Pezizomycotina</taxon>
        <taxon>Sordariomycetes</taxon>
        <taxon>Hypocreomycetidae</taxon>
        <taxon>Hypocreales</taxon>
        <taxon>Nectriaceae</taxon>
        <taxon>Fusarium</taxon>
        <taxon>Fusarium tricinctum species complex</taxon>
    </lineage>
</organism>
<dbReference type="OrthoDB" id="5097448at2759"/>
<comment type="caution">
    <text evidence="2">The sequence shown here is derived from an EMBL/GenBank/DDBJ whole genome shotgun (WGS) entry which is preliminary data.</text>
</comment>
<evidence type="ECO:0000256" key="1">
    <source>
        <dbReference type="SAM" id="SignalP"/>
    </source>
</evidence>
<name>A0A8K0RX85_9HYPO</name>
<feature type="chain" id="PRO_5035464622" evidence="1">
    <location>
        <begin position="21"/>
        <end position="448"/>
    </location>
</feature>
<reference evidence="2" key="1">
    <citation type="journal article" date="2021" name="Nat. Commun.">
        <title>Genetic determinants of endophytism in the Arabidopsis root mycobiome.</title>
        <authorList>
            <person name="Mesny F."/>
            <person name="Miyauchi S."/>
            <person name="Thiergart T."/>
            <person name="Pickel B."/>
            <person name="Atanasova L."/>
            <person name="Karlsson M."/>
            <person name="Huettel B."/>
            <person name="Barry K.W."/>
            <person name="Haridas S."/>
            <person name="Chen C."/>
            <person name="Bauer D."/>
            <person name="Andreopoulos W."/>
            <person name="Pangilinan J."/>
            <person name="LaButti K."/>
            <person name="Riley R."/>
            <person name="Lipzen A."/>
            <person name="Clum A."/>
            <person name="Drula E."/>
            <person name="Henrissat B."/>
            <person name="Kohler A."/>
            <person name="Grigoriev I.V."/>
            <person name="Martin F.M."/>
            <person name="Hacquard S."/>
        </authorList>
    </citation>
    <scope>NUCLEOTIDE SEQUENCE</scope>
    <source>
        <strain evidence="2">MPI-SDFR-AT-0068</strain>
    </source>
</reference>
<gene>
    <name evidence="2" type="ORF">BKA59DRAFT_456817</name>
</gene>
<sequence length="448" mass="46389">MGIFSLLFVILTALVSIAVSQDHLLLSKNAVLSVEVLPSLPLLPVSFNPVPTTVVTVDCLFCSITNDEEPTSATVESVTITEIDRTTDVIHVSLSTTFGAASETIICAPQCQTLATVPWQSGESKAAPVAPYPVLTSCITIYNTPIPSSDILTPPTPSPFLSKSSTSSSCSTTSTNISPWTWPQPETSVSTELASSELGIPPWTSAETEEATSIQISTWTDTVVYPSVTRHHGIWSFESAESLSTNLPTASPPTEEVSVSEPCTTEITVTMTTTIVETWQSKTPQTVTLLRTVTTTIETVVVEAYSTSTGEIVVGGTMTETTTVEAVSSGVECSEVGKCCGGCSVTAGSVSVETASSTVVQTYTTVQEYVSSEGGSWVPAESASGTIIPGTDDSTVTESGTLTETATVSGSDSESETAGPTSIQTAGAAQVKAAMGIGAIFGLMGLLA</sequence>
<evidence type="ECO:0000313" key="3">
    <source>
        <dbReference type="Proteomes" id="UP000813427"/>
    </source>
</evidence>
<feature type="signal peptide" evidence="1">
    <location>
        <begin position="1"/>
        <end position="20"/>
    </location>
</feature>
<keyword evidence="1" id="KW-0732">Signal</keyword>
<evidence type="ECO:0000313" key="2">
    <source>
        <dbReference type="EMBL" id="KAH7242243.1"/>
    </source>
</evidence>
<keyword evidence="3" id="KW-1185">Reference proteome</keyword>
<dbReference type="Proteomes" id="UP000813427">
    <property type="component" value="Unassembled WGS sequence"/>
</dbReference>
<proteinExistence type="predicted"/>
<dbReference type="EMBL" id="JAGPXF010000005">
    <property type="protein sequence ID" value="KAH7242243.1"/>
    <property type="molecule type" value="Genomic_DNA"/>
</dbReference>
<protein>
    <submittedName>
        <fullName evidence="2">Uncharacterized protein</fullName>
    </submittedName>
</protein>
<accession>A0A8K0RX85</accession>